<dbReference type="EMBL" id="JBIRWE010000017">
    <property type="protein sequence ID" value="MFI1967343.1"/>
    <property type="molecule type" value="Genomic_DNA"/>
</dbReference>
<dbReference type="Proteomes" id="UP001611548">
    <property type="component" value="Unassembled WGS sequence"/>
</dbReference>
<protein>
    <submittedName>
        <fullName evidence="2">Helix-turn-helix domain-containing protein</fullName>
    </submittedName>
</protein>
<evidence type="ECO:0000313" key="3">
    <source>
        <dbReference type="Proteomes" id="UP001611548"/>
    </source>
</evidence>
<dbReference type="RefSeq" id="WP_055473328.1">
    <property type="nucleotide sequence ID" value="NZ_JBIRWE010000017.1"/>
</dbReference>
<dbReference type="InterPro" id="IPR001387">
    <property type="entry name" value="Cro/C1-type_HTH"/>
</dbReference>
<dbReference type="Pfam" id="PF19054">
    <property type="entry name" value="DUF5753"/>
    <property type="match status" value="1"/>
</dbReference>
<accession>A0ABW7UXL9</accession>
<gene>
    <name evidence="2" type="ORF">ACH429_25030</name>
</gene>
<dbReference type="Pfam" id="PF13560">
    <property type="entry name" value="HTH_31"/>
    <property type="match status" value="1"/>
</dbReference>
<sequence>MPPRSTPTARQERLGAELRKLREAAGVTARDAAALLGSGSTQMSHIEAGRFGISEDRIRRLAGHYACDDHQLVDALVTMANERSKGWWEEFRGVVGPMSLDLAELEHHATSLRALQVIHIPGILQTEDHMRTVFRYNSPDLPPRDLDAHIEFRMRRKDVLQDSPFDAIVHEAALRIKVGGAKVARAQLEHVLEMSERDKVTVRVIPFDVDDFAGTGYSILYAGGSVPQLDTVHIDTAHGVIFVDAEAQLRRYRSLFQRIEASVLSVAESRKLIHRIARDLRKA</sequence>
<dbReference type="InterPro" id="IPR010982">
    <property type="entry name" value="Lambda_DNA-bd_dom_sf"/>
</dbReference>
<proteinExistence type="predicted"/>
<evidence type="ECO:0000259" key="1">
    <source>
        <dbReference type="PROSITE" id="PS50943"/>
    </source>
</evidence>
<dbReference type="CDD" id="cd00093">
    <property type="entry name" value="HTH_XRE"/>
    <property type="match status" value="1"/>
</dbReference>
<comment type="caution">
    <text evidence="2">The sequence shown here is derived from an EMBL/GenBank/DDBJ whole genome shotgun (WGS) entry which is preliminary data.</text>
</comment>
<dbReference type="SMART" id="SM00530">
    <property type="entry name" value="HTH_XRE"/>
    <property type="match status" value="1"/>
</dbReference>
<dbReference type="SUPFAM" id="SSF47413">
    <property type="entry name" value="lambda repressor-like DNA-binding domains"/>
    <property type="match status" value="1"/>
</dbReference>
<evidence type="ECO:0000313" key="2">
    <source>
        <dbReference type="EMBL" id="MFI1967343.1"/>
    </source>
</evidence>
<organism evidence="2 3">
    <name type="scientific">Streptomyces pathocidini</name>
    <dbReference type="NCBI Taxonomy" id="1650571"/>
    <lineage>
        <taxon>Bacteria</taxon>
        <taxon>Bacillati</taxon>
        <taxon>Actinomycetota</taxon>
        <taxon>Actinomycetes</taxon>
        <taxon>Kitasatosporales</taxon>
        <taxon>Streptomycetaceae</taxon>
        <taxon>Streptomyces</taxon>
    </lineage>
</organism>
<dbReference type="InterPro" id="IPR043917">
    <property type="entry name" value="DUF5753"/>
</dbReference>
<dbReference type="Gene3D" id="1.10.260.40">
    <property type="entry name" value="lambda repressor-like DNA-binding domains"/>
    <property type="match status" value="1"/>
</dbReference>
<reference evidence="2 3" key="1">
    <citation type="submission" date="2024-10" db="EMBL/GenBank/DDBJ databases">
        <title>The Natural Products Discovery Center: Release of the First 8490 Sequenced Strains for Exploring Actinobacteria Biosynthetic Diversity.</title>
        <authorList>
            <person name="Kalkreuter E."/>
            <person name="Kautsar S.A."/>
            <person name="Yang D."/>
            <person name="Bader C.D."/>
            <person name="Teijaro C.N."/>
            <person name="Fluegel L."/>
            <person name="Davis C.M."/>
            <person name="Simpson J.R."/>
            <person name="Lauterbach L."/>
            <person name="Steele A.D."/>
            <person name="Gui C."/>
            <person name="Meng S."/>
            <person name="Li G."/>
            <person name="Viehrig K."/>
            <person name="Ye F."/>
            <person name="Su P."/>
            <person name="Kiefer A.F."/>
            <person name="Nichols A."/>
            <person name="Cepeda A.J."/>
            <person name="Yan W."/>
            <person name="Fan B."/>
            <person name="Jiang Y."/>
            <person name="Adhikari A."/>
            <person name="Zheng C.-J."/>
            <person name="Schuster L."/>
            <person name="Cowan T.M."/>
            <person name="Smanski M.J."/>
            <person name="Chevrette M.G."/>
            <person name="De Carvalho L.P.S."/>
            <person name="Shen B."/>
        </authorList>
    </citation>
    <scope>NUCLEOTIDE SEQUENCE [LARGE SCALE GENOMIC DNA]</scope>
    <source>
        <strain evidence="2 3">NPDC020327</strain>
    </source>
</reference>
<feature type="domain" description="HTH cro/C1-type" evidence="1">
    <location>
        <begin position="18"/>
        <end position="72"/>
    </location>
</feature>
<dbReference type="PROSITE" id="PS50943">
    <property type="entry name" value="HTH_CROC1"/>
    <property type="match status" value="1"/>
</dbReference>
<name>A0ABW7UXL9_9ACTN</name>
<keyword evidence="3" id="KW-1185">Reference proteome</keyword>